<evidence type="ECO:0000313" key="4">
    <source>
        <dbReference type="Proteomes" id="UP000887212"/>
    </source>
</evidence>
<dbReference type="Proteomes" id="UP000887212">
    <property type="component" value="Unassembled WGS sequence"/>
</dbReference>
<evidence type="ECO:0000313" key="5">
    <source>
        <dbReference type="Proteomes" id="UP000887228"/>
    </source>
</evidence>
<sequence length="111" mass="11174">MAARCVGIVVGKTIMVGVRALAVGNPVAGEQAQAVALEEHQAWLAGVPGVVHHGEMGMSIALQLLANIGSGIGGKHLLQVVGRGVAGEGNEQAGKWQLGHGGDRGGWVLPS</sequence>
<feature type="region of interest" description="Disordered" evidence="1">
    <location>
        <begin position="92"/>
        <end position="111"/>
    </location>
</feature>
<accession>A0AA37CH44</accession>
<dbReference type="EMBL" id="BPMS01000009">
    <property type="protein sequence ID" value="GIZ89157.1"/>
    <property type="molecule type" value="Genomic_DNA"/>
</dbReference>
<reference evidence="2 5" key="1">
    <citation type="submission" date="2021-07" db="EMBL/GenBank/DDBJ databases">
        <title>Whole genome sequencing of carbapenem-resistant Pseudomonas spp. isolated in Japan.</title>
        <authorList>
            <person name="Suzuki M."/>
            <person name="Maehana S."/>
            <person name="Kitasato H."/>
        </authorList>
    </citation>
    <scope>NUCLEOTIDE SEQUENCE</scope>
    <source>
        <strain evidence="2">KAM435</strain>
        <strain evidence="3 5">KAM436</strain>
    </source>
</reference>
<evidence type="ECO:0000256" key="1">
    <source>
        <dbReference type="SAM" id="MobiDB-lite"/>
    </source>
</evidence>
<comment type="caution">
    <text evidence="2">The sequence shown here is derived from an EMBL/GenBank/DDBJ whole genome shotgun (WGS) entry which is preliminary data.</text>
</comment>
<dbReference type="Proteomes" id="UP000887228">
    <property type="component" value="Unassembled WGS sequence"/>
</dbReference>
<evidence type="ECO:0000313" key="3">
    <source>
        <dbReference type="EMBL" id="GIZ93685.1"/>
    </source>
</evidence>
<dbReference type="AlphaFoldDB" id="A0AA37CH44"/>
<name>A0AA37CH44_AQUAC</name>
<organism evidence="2 4">
    <name type="scientific">Aquipseudomonas alcaligenes</name>
    <name type="common">Pseudomonas alcaligenes</name>
    <dbReference type="NCBI Taxonomy" id="43263"/>
    <lineage>
        <taxon>Bacteria</taxon>
        <taxon>Pseudomonadati</taxon>
        <taxon>Pseudomonadota</taxon>
        <taxon>Gammaproteobacteria</taxon>
        <taxon>Pseudomonadales</taxon>
        <taxon>Pseudomonadaceae</taxon>
        <taxon>Aquipseudomonas</taxon>
    </lineage>
</organism>
<dbReference type="EMBL" id="BPMT01000009">
    <property type="protein sequence ID" value="GIZ93685.1"/>
    <property type="molecule type" value="Genomic_DNA"/>
</dbReference>
<proteinExistence type="predicted"/>
<protein>
    <submittedName>
        <fullName evidence="2">Uncharacterized protein</fullName>
    </submittedName>
</protein>
<gene>
    <name evidence="2" type="ORF">KAM435_24840</name>
    <name evidence="3" type="ORF">KAM436_26530</name>
</gene>
<evidence type="ECO:0000313" key="2">
    <source>
        <dbReference type="EMBL" id="GIZ89157.1"/>
    </source>
</evidence>